<keyword evidence="2" id="KW-1185">Reference proteome</keyword>
<dbReference type="RefSeq" id="WP_078707413.1">
    <property type="nucleotide sequence ID" value="NZ_FUXL01000003.1"/>
</dbReference>
<organism evidence="1 2">
    <name type="scientific">Consotaella salsifontis</name>
    <dbReference type="NCBI Taxonomy" id="1365950"/>
    <lineage>
        <taxon>Bacteria</taxon>
        <taxon>Pseudomonadati</taxon>
        <taxon>Pseudomonadota</taxon>
        <taxon>Alphaproteobacteria</taxon>
        <taxon>Hyphomicrobiales</taxon>
        <taxon>Aurantimonadaceae</taxon>
        <taxon>Consotaella</taxon>
    </lineage>
</organism>
<accession>A0A1T4P2V6</accession>
<dbReference type="PANTHER" id="PTHR30050">
    <property type="entry name" value="CHROMOSOMAL REPLICATION INITIATOR PROTEIN DNAA"/>
    <property type="match status" value="1"/>
</dbReference>
<dbReference type="GO" id="GO:0003688">
    <property type="term" value="F:DNA replication origin binding"/>
    <property type="evidence" value="ECO:0007669"/>
    <property type="project" value="TreeGrafter"/>
</dbReference>
<dbReference type="GO" id="GO:0006270">
    <property type="term" value="P:DNA replication initiation"/>
    <property type="evidence" value="ECO:0007669"/>
    <property type="project" value="TreeGrafter"/>
</dbReference>
<evidence type="ECO:0000313" key="1">
    <source>
        <dbReference type="EMBL" id="SJZ85855.1"/>
    </source>
</evidence>
<protein>
    <submittedName>
        <fullName evidence="1">Regulatory inactivation of DnaA Hda protein</fullName>
    </submittedName>
</protein>
<dbReference type="EMBL" id="FUXL01000003">
    <property type="protein sequence ID" value="SJZ85855.1"/>
    <property type="molecule type" value="Genomic_DNA"/>
</dbReference>
<dbReference type="OrthoDB" id="7390113at2"/>
<proteinExistence type="predicted"/>
<reference evidence="2" key="1">
    <citation type="submission" date="2017-02" db="EMBL/GenBank/DDBJ databases">
        <authorList>
            <person name="Varghese N."/>
            <person name="Submissions S."/>
        </authorList>
    </citation>
    <scope>NUCLEOTIDE SEQUENCE [LARGE SCALE GENOMIC DNA]</scope>
    <source>
        <strain evidence="2">USBA 369</strain>
    </source>
</reference>
<dbReference type="GO" id="GO:0005886">
    <property type="term" value="C:plasma membrane"/>
    <property type="evidence" value="ECO:0007669"/>
    <property type="project" value="TreeGrafter"/>
</dbReference>
<dbReference type="Gene3D" id="1.10.8.60">
    <property type="match status" value="1"/>
</dbReference>
<dbReference type="AlphaFoldDB" id="A0A1T4P2V6"/>
<dbReference type="Proteomes" id="UP000190135">
    <property type="component" value="Unassembled WGS sequence"/>
</dbReference>
<sequence length="246" mass="26207">MTQGNRQLPLDLPYAPSLARDDLIVTTSNALAAAAIDGWPDWPHPVTVIVGPPGTGKTHLASAWRERADATLFSGGGAPRGGGGQPFAVLIDDLETQLADEEAIFHLVNAARMGEGTVLVTARSRPADLPLHLADLKSRLQAATIVEVGAPDDALLQAVLAKLFADRQLVISPSLIAYIGSRIERSLDTARRFVAAVDRQALAAKRTISRPLLQQILAEFSSSFDSVADDGYERSEEASHSPKTES</sequence>
<name>A0A1T4P2V6_9HYPH</name>
<dbReference type="SUPFAM" id="SSF52540">
    <property type="entry name" value="P-loop containing nucleoside triphosphate hydrolases"/>
    <property type="match status" value="1"/>
</dbReference>
<gene>
    <name evidence="1" type="ORF">SAMN05428963_103313</name>
</gene>
<dbReference type="Gene3D" id="3.40.50.300">
    <property type="entry name" value="P-loop containing nucleotide triphosphate hydrolases"/>
    <property type="match status" value="2"/>
</dbReference>
<dbReference type="STRING" id="1365950.SAMN05428963_103313"/>
<dbReference type="PANTHER" id="PTHR30050:SF5">
    <property type="entry name" value="DNAA REGULATORY INACTIVATOR HDA"/>
    <property type="match status" value="1"/>
</dbReference>
<evidence type="ECO:0000313" key="2">
    <source>
        <dbReference type="Proteomes" id="UP000190135"/>
    </source>
</evidence>
<dbReference type="InterPro" id="IPR027417">
    <property type="entry name" value="P-loop_NTPase"/>
</dbReference>